<proteinExistence type="predicted"/>
<keyword evidence="1" id="KW-0472">Membrane</keyword>
<evidence type="ECO:0000313" key="3">
    <source>
        <dbReference type="Proteomes" id="UP000651977"/>
    </source>
</evidence>
<gene>
    <name evidence="2" type="ORF">GCM10007414_36240</name>
</gene>
<accession>A0ABQ1I8P2</accession>
<reference evidence="3" key="1">
    <citation type="journal article" date="2019" name="Int. J. Syst. Evol. Microbiol.">
        <title>The Global Catalogue of Microorganisms (GCM) 10K type strain sequencing project: providing services to taxonomists for standard genome sequencing and annotation.</title>
        <authorList>
            <consortium name="The Broad Institute Genomics Platform"/>
            <consortium name="The Broad Institute Genome Sequencing Center for Infectious Disease"/>
            <person name="Wu L."/>
            <person name="Ma J."/>
        </authorList>
    </citation>
    <scope>NUCLEOTIDE SEQUENCE [LARGE SCALE GENOMIC DNA]</scope>
    <source>
        <strain evidence="3">CGMCC 1.10131</strain>
    </source>
</reference>
<keyword evidence="3" id="KW-1185">Reference proteome</keyword>
<dbReference type="EMBL" id="BMDY01000031">
    <property type="protein sequence ID" value="GGB19584.1"/>
    <property type="molecule type" value="Genomic_DNA"/>
</dbReference>
<keyword evidence="1" id="KW-1133">Transmembrane helix</keyword>
<evidence type="ECO:0000313" key="2">
    <source>
        <dbReference type="EMBL" id="GGB19584.1"/>
    </source>
</evidence>
<organism evidence="2 3">
    <name type="scientific">Agarivorans gilvus</name>
    <dbReference type="NCBI Taxonomy" id="680279"/>
    <lineage>
        <taxon>Bacteria</taxon>
        <taxon>Pseudomonadati</taxon>
        <taxon>Pseudomonadota</taxon>
        <taxon>Gammaproteobacteria</taxon>
        <taxon>Alteromonadales</taxon>
        <taxon>Alteromonadaceae</taxon>
        <taxon>Agarivorans</taxon>
    </lineage>
</organism>
<evidence type="ECO:0000256" key="1">
    <source>
        <dbReference type="SAM" id="Phobius"/>
    </source>
</evidence>
<name>A0ABQ1I8P2_9ALTE</name>
<sequence length="94" mass="10554">MLVSPLNDTFVFLTLGLKENGYLVGLTNHLALKTHPRNNEWVFANNTSINLYRLLCLFSLSAKLFRKGVADLVVVVILLCSGTVNFLPSLRIYK</sequence>
<comment type="caution">
    <text evidence="2">The sequence shown here is derived from an EMBL/GenBank/DDBJ whole genome shotgun (WGS) entry which is preliminary data.</text>
</comment>
<keyword evidence="1" id="KW-0812">Transmembrane</keyword>
<protein>
    <submittedName>
        <fullName evidence="2">Uncharacterized protein</fullName>
    </submittedName>
</protein>
<dbReference type="Proteomes" id="UP000651977">
    <property type="component" value="Unassembled WGS sequence"/>
</dbReference>
<feature type="transmembrane region" description="Helical" evidence="1">
    <location>
        <begin position="68"/>
        <end position="87"/>
    </location>
</feature>